<dbReference type="SUPFAM" id="SSF48179">
    <property type="entry name" value="6-phosphogluconate dehydrogenase C-terminal domain-like"/>
    <property type="match status" value="1"/>
</dbReference>
<evidence type="ECO:0000259" key="4">
    <source>
        <dbReference type="Pfam" id="PF09130"/>
    </source>
</evidence>
<dbReference type="InterPro" id="IPR015815">
    <property type="entry name" value="HIBADH-related"/>
</dbReference>
<dbReference type="Pfam" id="PF09130">
    <property type="entry name" value="DUF1932"/>
    <property type="match status" value="1"/>
</dbReference>
<evidence type="ECO:0000256" key="1">
    <source>
        <dbReference type="ARBA" id="ARBA00023002"/>
    </source>
</evidence>
<dbReference type="InterPro" id="IPR051265">
    <property type="entry name" value="HIBADH-related_NP60_sf"/>
</dbReference>
<dbReference type="InterPro" id="IPR015814">
    <property type="entry name" value="Pgluconate_DH_NAD-bd_C"/>
</dbReference>
<evidence type="ECO:0000259" key="3">
    <source>
        <dbReference type="Pfam" id="PF03446"/>
    </source>
</evidence>
<proteinExistence type="predicted"/>
<evidence type="ECO:0000256" key="2">
    <source>
        <dbReference type="PIRSR" id="PIRSR000103-1"/>
    </source>
</evidence>
<dbReference type="InterPro" id="IPR006115">
    <property type="entry name" value="6PGDH_NADP-bd"/>
</dbReference>
<evidence type="ECO:0008006" key="7">
    <source>
        <dbReference type="Google" id="ProtNLM"/>
    </source>
</evidence>
<reference evidence="5 6" key="1">
    <citation type="journal article" date="2018" name="Arch. Microbiol.">
        <title>New insights into the metabolic potential of the phototrophic purple bacterium Rhodopila globiformis DSM 161(T) from its draft genome sequence and evidence for a vanadium-dependent nitrogenase.</title>
        <authorList>
            <person name="Imhoff J.F."/>
            <person name="Rahn T."/>
            <person name="Kunzel S."/>
            <person name="Neulinger S.C."/>
        </authorList>
    </citation>
    <scope>NUCLEOTIDE SEQUENCE [LARGE SCALE GENOMIC DNA]</scope>
    <source>
        <strain evidence="5 6">DSM 16996</strain>
    </source>
</reference>
<dbReference type="PANTHER" id="PTHR43580">
    <property type="entry name" value="OXIDOREDUCTASE GLYR1-RELATED"/>
    <property type="match status" value="1"/>
</dbReference>
<dbReference type="SUPFAM" id="SSF51735">
    <property type="entry name" value="NAD(P)-binding Rossmann-fold domains"/>
    <property type="match status" value="1"/>
</dbReference>
<gene>
    <name evidence="5" type="ORF">CCR94_03340</name>
</gene>
<dbReference type="InterPro" id="IPR013328">
    <property type="entry name" value="6PGD_dom2"/>
</dbReference>
<sequence length="315" mass="33877">MLAKRVARRRAGLMRNIQQWRHFDHFFQSVRRGIFRPQPIGARLDLPAKIAFIGYGEVGQLFSRQLREGHRVAIRAYDLKLDKDESAAPLIATAQASGVVLAKDAADAAAGADIIFSTVTADAAELVARESAAYLQPGQIFFDINSASPSTKTGVAQALSEKGLDYVEGAVMAPVVEPGIEVEILTGGPRAAELTDRLNALGMNLRAVAEKVGRASATKLCRSIMIKGIEALIIDSANACAHWGVAEDVFASLNASFQGADWADLAKKMDARVAKHGVRRAAEMREAAAMLMDMGRDPSLALAVADRHAFRAQQK</sequence>
<evidence type="ECO:0000313" key="5">
    <source>
        <dbReference type="EMBL" id="PPQ32913.1"/>
    </source>
</evidence>
<name>A0A2S6NE81_9HYPH</name>
<feature type="domain" description="Phosphogluconate dehydrogenase NAD-binding putative C-terminal" evidence="4">
    <location>
        <begin position="243"/>
        <end position="308"/>
    </location>
</feature>
<dbReference type="Gene3D" id="1.10.1040.10">
    <property type="entry name" value="N-(1-d-carboxylethyl)-l-norvaline Dehydrogenase, domain 2"/>
    <property type="match status" value="1"/>
</dbReference>
<comment type="caution">
    <text evidence="5">The sequence shown here is derived from an EMBL/GenBank/DDBJ whole genome shotgun (WGS) entry which is preliminary data.</text>
</comment>
<dbReference type="Gene3D" id="3.40.50.720">
    <property type="entry name" value="NAD(P)-binding Rossmann-like Domain"/>
    <property type="match status" value="1"/>
</dbReference>
<dbReference type="PANTHER" id="PTHR43580:SF2">
    <property type="entry name" value="CYTOKINE-LIKE NUCLEAR FACTOR N-PAC"/>
    <property type="match status" value="1"/>
</dbReference>
<keyword evidence="1" id="KW-0560">Oxidoreductase</keyword>
<protein>
    <recommendedName>
        <fullName evidence="7">6-phosphogluconate dehydrogenase</fullName>
    </recommendedName>
</protein>
<accession>A0A2S6NE81</accession>
<feature type="domain" description="6-phosphogluconate dehydrogenase NADP-binding" evidence="3">
    <location>
        <begin position="49"/>
        <end position="171"/>
    </location>
</feature>
<dbReference type="AlphaFoldDB" id="A0A2S6NE81"/>
<dbReference type="GO" id="GO:0050661">
    <property type="term" value="F:NADP binding"/>
    <property type="evidence" value="ECO:0007669"/>
    <property type="project" value="InterPro"/>
</dbReference>
<evidence type="ECO:0000313" key="6">
    <source>
        <dbReference type="Proteomes" id="UP000239089"/>
    </source>
</evidence>
<dbReference type="Proteomes" id="UP000239089">
    <property type="component" value="Unassembled WGS sequence"/>
</dbReference>
<dbReference type="EMBL" id="NHSJ01000033">
    <property type="protein sequence ID" value="PPQ32913.1"/>
    <property type="molecule type" value="Genomic_DNA"/>
</dbReference>
<dbReference type="InterPro" id="IPR036291">
    <property type="entry name" value="NAD(P)-bd_dom_sf"/>
</dbReference>
<feature type="active site" evidence="2">
    <location>
        <position position="219"/>
    </location>
</feature>
<dbReference type="InterPro" id="IPR008927">
    <property type="entry name" value="6-PGluconate_DH-like_C_sf"/>
</dbReference>
<organism evidence="5 6">
    <name type="scientific">Rhodoblastus sphagnicola</name>
    <dbReference type="NCBI Taxonomy" id="333368"/>
    <lineage>
        <taxon>Bacteria</taxon>
        <taxon>Pseudomonadati</taxon>
        <taxon>Pseudomonadota</taxon>
        <taxon>Alphaproteobacteria</taxon>
        <taxon>Hyphomicrobiales</taxon>
        <taxon>Rhodoblastaceae</taxon>
        <taxon>Rhodoblastus</taxon>
    </lineage>
</organism>
<dbReference type="PIRSF" id="PIRSF000103">
    <property type="entry name" value="HIBADH"/>
    <property type="match status" value="1"/>
</dbReference>
<dbReference type="Pfam" id="PF03446">
    <property type="entry name" value="NAD_binding_2"/>
    <property type="match status" value="1"/>
</dbReference>
<dbReference type="GO" id="GO:0016491">
    <property type="term" value="F:oxidoreductase activity"/>
    <property type="evidence" value="ECO:0007669"/>
    <property type="project" value="UniProtKB-KW"/>
</dbReference>
<keyword evidence="6" id="KW-1185">Reference proteome</keyword>